<name>A0A1I0WSR2_9CELL</name>
<sequence length="895" mass="90108">MRATRTGTTTRTATRTAPADAAALHARALALVNRGRPAAARPLLDRAATAATTAGDGDLLARVLGTRAYVEAETGDAPAAVALCERALAVPGVDGQVRATIAGQLGLVELRRGDARRALTHLDRALPGLHEPALRARVLLNRGNAHLELGHGAAAERDYAAAHDAYLAAGRRTDAALARHNQGYAAGRAGDLALALDLMAGARDDAVAGSPVATAVSDADRAEVLLAAGMPAEAAPLLARAAAVHGAHGLRRPQAEAEVLLARTLLTSDPARSAVVARRAARRLRAHGAPVPALRAEVVAAAAATAAGRPPAAADLDDLEARARAAGLPDEATLVAHLAARAVLAREGAAAACARLRRGRLPARAGATVSTTTLVAALEVRATVALAAGRRAEALAAARRGTDLLRRWEARLGSPDLQGGVAGHGRGLALVGTAAALAGGRAETVLAWSERARGLASVAVGPRAPGTDPPTPLAAAGDTLGAPVTDPARHPAPDPAAEAELTELRALGADATGPDRARAEALQRRLRERRWVAAAGPEESRGDGGGGDGDDEGGGDRDGPVPPVRLAALQAALAATATTALVWVRTADGLHALVVGPASARLVALDATGLGPDLFAGLRADLDVVAARLPAALRAPARAALDERLALLAARVVAPALAAVPTSRVVLSVPGMLAGVPWTLVPGLDDRAVTVAPSLTRWVRQVGGPRPAAHPPGPASALLVAGPDVPRAEEEVRAVAAVRAATGLASTLLVGPDATTAAVAGPAARADLLHLVGHGRHAPENPWFSAVRLADGPWWGYDVGRLAAVPTTVVLSACELGQASGPWGDESLGMARAWLHAGARCVLASPAAVADDEACVLLPAVHAGLAAGRSPAEALADATASTGARTPVQAYGAGW</sequence>
<evidence type="ECO:0000259" key="2">
    <source>
        <dbReference type="Pfam" id="PF12770"/>
    </source>
</evidence>
<dbReference type="AlphaFoldDB" id="A0A1I0WSR2"/>
<dbReference type="SUPFAM" id="SSF48452">
    <property type="entry name" value="TPR-like"/>
    <property type="match status" value="2"/>
</dbReference>
<feature type="region of interest" description="Disordered" evidence="1">
    <location>
        <begin position="528"/>
        <end position="563"/>
    </location>
</feature>
<reference evidence="3 4" key="1">
    <citation type="submission" date="2016-10" db="EMBL/GenBank/DDBJ databases">
        <authorList>
            <person name="de Groot N.N."/>
        </authorList>
    </citation>
    <scope>NUCLEOTIDE SEQUENCE [LARGE SCALE GENOMIC DNA]</scope>
    <source>
        <strain evidence="3 4">CGMCC 4.6945</strain>
    </source>
</reference>
<dbReference type="Proteomes" id="UP000199012">
    <property type="component" value="Unassembled WGS sequence"/>
</dbReference>
<dbReference type="Gene3D" id="1.25.40.10">
    <property type="entry name" value="Tetratricopeptide repeat domain"/>
    <property type="match status" value="1"/>
</dbReference>
<dbReference type="EMBL" id="FOKA01000003">
    <property type="protein sequence ID" value="SFA90993.1"/>
    <property type="molecule type" value="Genomic_DNA"/>
</dbReference>
<dbReference type="InterPro" id="IPR011990">
    <property type="entry name" value="TPR-like_helical_dom_sf"/>
</dbReference>
<dbReference type="RefSeq" id="WP_090031149.1">
    <property type="nucleotide sequence ID" value="NZ_BONM01000002.1"/>
</dbReference>
<protein>
    <submittedName>
        <fullName evidence="3">CHAT domain-containing protein</fullName>
    </submittedName>
</protein>
<dbReference type="InterPro" id="IPR024983">
    <property type="entry name" value="CHAT_dom"/>
</dbReference>
<dbReference type="STRING" id="988821.SAMN05421867_103163"/>
<evidence type="ECO:0000256" key="1">
    <source>
        <dbReference type="SAM" id="MobiDB-lite"/>
    </source>
</evidence>
<dbReference type="OrthoDB" id="9761935at2"/>
<organism evidence="3 4">
    <name type="scientific">Cellulomonas marina</name>
    <dbReference type="NCBI Taxonomy" id="988821"/>
    <lineage>
        <taxon>Bacteria</taxon>
        <taxon>Bacillati</taxon>
        <taxon>Actinomycetota</taxon>
        <taxon>Actinomycetes</taxon>
        <taxon>Micrococcales</taxon>
        <taxon>Cellulomonadaceae</taxon>
        <taxon>Cellulomonas</taxon>
    </lineage>
</organism>
<accession>A0A1I0WSR2</accession>
<feature type="domain" description="CHAT" evidence="2">
    <location>
        <begin position="647"/>
        <end position="879"/>
    </location>
</feature>
<proteinExistence type="predicted"/>
<evidence type="ECO:0000313" key="3">
    <source>
        <dbReference type="EMBL" id="SFA90993.1"/>
    </source>
</evidence>
<dbReference type="Pfam" id="PF12770">
    <property type="entry name" value="CHAT"/>
    <property type="match status" value="1"/>
</dbReference>
<gene>
    <name evidence="3" type="ORF">SAMN05421867_103163</name>
</gene>
<feature type="region of interest" description="Disordered" evidence="1">
    <location>
        <begin position="459"/>
        <end position="495"/>
    </location>
</feature>
<keyword evidence="4" id="KW-1185">Reference proteome</keyword>
<evidence type="ECO:0000313" key="4">
    <source>
        <dbReference type="Proteomes" id="UP000199012"/>
    </source>
</evidence>